<accession>E1SVE6</accession>
<evidence type="ECO:0000256" key="4">
    <source>
        <dbReference type="ARBA" id="ARBA00022764"/>
    </source>
</evidence>
<dbReference type="GeneID" id="67180332"/>
<reference evidence="6 7" key="1">
    <citation type="journal article" date="2010" name="Stand. Genomic Sci.">
        <title>Complete genome sequence of Ferrimonas balearica type strain (PAT).</title>
        <authorList>
            <person name="Nolan M."/>
            <person name="Sikorski J."/>
            <person name="Davenport K."/>
            <person name="Lucas S."/>
            <person name="Glavina Del Rio T."/>
            <person name="Tice H."/>
            <person name="Cheng J."/>
            <person name="Goodwin L."/>
            <person name="Pitluck S."/>
            <person name="Liolios K."/>
            <person name="Ivanova N."/>
            <person name="Mavromatis K."/>
            <person name="Ovchinnikova G."/>
            <person name="Pati A."/>
            <person name="Chen A."/>
            <person name="Palaniappan K."/>
            <person name="Land M."/>
            <person name="Hauser L."/>
            <person name="Chang Y."/>
            <person name="Jeffries C."/>
            <person name="Tapia R."/>
            <person name="Brettin T."/>
            <person name="Detter J."/>
            <person name="Han C."/>
            <person name="Yasawong M."/>
            <person name="Rohde M."/>
            <person name="Tindall B."/>
            <person name="Goker M."/>
            <person name="Woyke T."/>
            <person name="Bristow J."/>
            <person name="Eisen J."/>
            <person name="Markowitz V."/>
            <person name="Hugenholtz P."/>
            <person name="Kyrpides N."/>
            <person name="Klenk H."/>
            <person name="Lapidus A."/>
        </authorList>
    </citation>
    <scope>NUCLEOTIDE SEQUENCE [LARGE SCALE GENOMIC DNA]</scope>
    <source>
        <strain evidence="7">DSM 9799 / CCM 4581 / KCTC 23876 / PAT</strain>
    </source>
</reference>
<feature type="chain" id="PRO_5003151697" description="Periplasmic heavy metal sensor" evidence="5">
    <location>
        <begin position="27"/>
        <end position="171"/>
    </location>
</feature>
<keyword evidence="7" id="KW-1185">Reference proteome</keyword>
<dbReference type="PANTHER" id="PTHR38102:SF1">
    <property type="entry name" value="PERIPLASMIC CHAPERONE SPY"/>
    <property type="match status" value="1"/>
</dbReference>
<dbReference type="STRING" id="550540.Fbal_0086"/>
<evidence type="ECO:0000256" key="2">
    <source>
        <dbReference type="ARBA" id="ARBA00008441"/>
    </source>
</evidence>
<comment type="subcellular location">
    <subcellularLocation>
        <location evidence="1">Periplasm</location>
    </subcellularLocation>
</comment>
<dbReference type="AlphaFoldDB" id="E1SVE6"/>
<name>E1SVE6_FERBD</name>
<evidence type="ECO:0000313" key="6">
    <source>
        <dbReference type="EMBL" id="ADN74300.1"/>
    </source>
</evidence>
<dbReference type="PIRSF" id="PIRSF034445">
    <property type="entry name" value="CpxP_Spy"/>
    <property type="match status" value="1"/>
</dbReference>
<dbReference type="EMBL" id="CP002209">
    <property type="protein sequence ID" value="ADN74300.1"/>
    <property type="molecule type" value="Genomic_DNA"/>
</dbReference>
<gene>
    <name evidence="6" type="ordered locus">Fbal_0086</name>
</gene>
<feature type="signal peptide" evidence="5">
    <location>
        <begin position="1"/>
        <end position="26"/>
    </location>
</feature>
<dbReference type="RefSeq" id="WP_013343606.1">
    <property type="nucleotide sequence ID" value="NC_014541.1"/>
</dbReference>
<dbReference type="OrthoDB" id="6227479at2"/>
<dbReference type="GO" id="GO:0051082">
    <property type="term" value="F:unfolded protein binding"/>
    <property type="evidence" value="ECO:0007669"/>
    <property type="project" value="TreeGrafter"/>
</dbReference>
<dbReference type="InterPro" id="IPR012899">
    <property type="entry name" value="LTXXQ"/>
</dbReference>
<dbReference type="Gene3D" id="1.20.120.1490">
    <property type="match status" value="1"/>
</dbReference>
<dbReference type="PANTHER" id="PTHR38102">
    <property type="entry name" value="PERIPLASMIC CHAPERONE SPY"/>
    <property type="match status" value="1"/>
</dbReference>
<evidence type="ECO:0000256" key="3">
    <source>
        <dbReference type="ARBA" id="ARBA00022729"/>
    </source>
</evidence>
<organism evidence="6 7">
    <name type="scientific">Ferrimonas balearica (strain DSM 9799 / CCM 4581 / KCTC 23876 / PAT)</name>
    <dbReference type="NCBI Taxonomy" id="550540"/>
    <lineage>
        <taxon>Bacteria</taxon>
        <taxon>Pseudomonadati</taxon>
        <taxon>Pseudomonadota</taxon>
        <taxon>Gammaproteobacteria</taxon>
        <taxon>Alteromonadales</taxon>
        <taxon>Ferrimonadaceae</taxon>
        <taxon>Ferrimonas</taxon>
    </lineage>
</organism>
<protein>
    <recommendedName>
        <fullName evidence="8">Periplasmic heavy metal sensor</fullName>
    </recommendedName>
</protein>
<dbReference type="HOGENOM" id="CLU_124352_1_0_6"/>
<dbReference type="Pfam" id="PF07813">
    <property type="entry name" value="LTXXQ"/>
    <property type="match status" value="1"/>
</dbReference>
<evidence type="ECO:0008006" key="8">
    <source>
        <dbReference type="Google" id="ProtNLM"/>
    </source>
</evidence>
<dbReference type="Proteomes" id="UP000006683">
    <property type="component" value="Chromosome"/>
</dbReference>
<sequence>MKPIAKLIAVGALTTTALVSTSFAVAAQGDGQRDCEMRGKGGHHGMGYHHGKRGHHGGEVRKMLRGLDLTAEQKTQIKALIEAAHTDKPARDTADFEAKMAAHQALMNNPNFDEAAARQMINERQAAHADRALARMKLQHDIIQLLTDEQKAKLEARHDKRMARFQAHHGE</sequence>
<evidence type="ECO:0000313" key="7">
    <source>
        <dbReference type="Proteomes" id="UP000006683"/>
    </source>
</evidence>
<keyword evidence="3 5" id="KW-0732">Signal</keyword>
<dbReference type="CDD" id="cd09916">
    <property type="entry name" value="CpxP_like"/>
    <property type="match status" value="1"/>
</dbReference>
<dbReference type="GO" id="GO:0030288">
    <property type="term" value="C:outer membrane-bounded periplasmic space"/>
    <property type="evidence" value="ECO:0007669"/>
    <property type="project" value="TreeGrafter"/>
</dbReference>
<dbReference type="KEGG" id="fbl:Fbal_0086"/>
<evidence type="ECO:0000256" key="5">
    <source>
        <dbReference type="SAM" id="SignalP"/>
    </source>
</evidence>
<comment type="similarity">
    <text evidence="2">Belongs to the CpxP/Spy family.</text>
</comment>
<dbReference type="eggNOG" id="COG3678">
    <property type="taxonomic scope" value="Bacteria"/>
</dbReference>
<keyword evidence="4" id="KW-0574">Periplasm</keyword>
<evidence type="ECO:0000256" key="1">
    <source>
        <dbReference type="ARBA" id="ARBA00004418"/>
    </source>
</evidence>
<proteinExistence type="inferred from homology"/>
<dbReference type="InterPro" id="IPR052211">
    <property type="entry name" value="Cpx_auxiliary_protein"/>
</dbReference>